<gene>
    <name evidence="4" type="ORF">DNFV4_00525</name>
</gene>
<dbReference type="GO" id="GO:0016747">
    <property type="term" value="F:acyltransferase activity, transferring groups other than amino-acyl groups"/>
    <property type="evidence" value="ECO:0007669"/>
    <property type="project" value="InterPro"/>
</dbReference>
<evidence type="ECO:0000313" key="4">
    <source>
        <dbReference type="EMBL" id="CAI4030101.1"/>
    </source>
</evidence>
<keyword evidence="5" id="KW-1185">Reference proteome</keyword>
<keyword evidence="2" id="KW-0012">Acyltransferase</keyword>
<dbReference type="PANTHER" id="PTHR43420">
    <property type="entry name" value="ACETYLTRANSFERASE"/>
    <property type="match status" value="1"/>
</dbReference>
<dbReference type="Pfam" id="PF00583">
    <property type="entry name" value="Acetyltransf_1"/>
    <property type="match status" value="1"/>
</dbReference>
<dbReference type="SUPFAM" id="SSF55729">
    <property type="entry name" value="Acyl-CoA N-acyltransferases (Nat)"/>
    <property type="match status" value="1"/>
</dbReference>
<dbReference type="CDD" id="cd04301">
    <property type="entry name" value="NAT_SF"/>
    <property type="match status" value="1"/>
</dbReference>
<feature type="domain" description="N-acetyltransferase" evidence="3">
    <location>
        <begin position="5"/>
        <end position="165"/>
    </location>
</feature>
<evidence type="ECO:0000259" key="3">
    <source>
        <dbReference type="PROSITE" id="PS51186"/>
    </source>
</evidence>
<dbReference type="Proteomes" id="UP001179121">
    <property type="component" value="Chromosome"/>
</dbReference>
<dbReference type="Gene3D" id="3.40.630.30">
    <property type="match status" value="1"/>
</dbReference>
<evidence type="ECO:0000256" key="2">
    <source>
        <dbReference type="ARBA" id="ARBA00023315"/>
    </source>
</evidence>
<dbReference type="EMBL" id="OX365700">
    <property type="protein sequence ID" value="CAI4030101.1"/>
    <property type="molecule type" value="Genomic_DNA"/>
</dbReference>
<organism evidence="4 5">
    <name type="scientific">Nitrospira tepida</name>
    <dbReference type="NCBI Taxonomy" id="2973512"/>
    <lineage>
        <taxon>Bacteria</taxon>
        <taxon>Pseudomonadati</taxon>
        <taxon>Nitrospirota</taxon>
        <taxon>Nitrospiria</taxon>
        <taxon>Nitrospirales</taxon>
        <taxon>Nitrospiraceae</taxon>
        <taxon>Nitrospira</taxon>
    </lineage>
</organism>
<reference evidence="4" key="1">
    <citation type="submission" date="2022-10" db="EMBL/GenBank/DDBJ databases">
        <authorList>
            <person name="Koch H."/>
        </authorList>
    </citation>
    <scope>NUCLEOTIDE SEQUENCE</scope>
    <source>
        <strain evidence="4">DNF</strain>
    </source>
</reference>
<protein>
    <submittedName>
        <fullName evidence="4">N-acetyltransferase</fullName>
    </submittedName>
</protein>
<keyword evidence="1" id="KW-0808">Transferase</keyword>
<name>A0AA86MW37_9BACT</name>
<evidence type="ECO:0000256" key="1">
    <source>
        <dbReference type="ARBA" id="ARBA00022679"/>
    </source>
</evidence>
<accession>A0AA86MW37</accession>
<dbReference type="PANTHER" id="PTHR43420:SF47">
    <property type="entry name" value="N-ACETYLTRANSFERASE DOMAIN-CONTAINING PROTEIN"/>
    <property type="match status" value="1"/>
</dbReference>
<dbReference type="KEGG" id="nti:DNFV4_00525"/>
<dbReference type="PROSITE" id="PS51186">
    <property type="entry name" value="GNAT"/>
    <property type="match status" value="1"/>
</dbReference>
<dbReference type="InterPro" id="IPR050680">
    <property type="entry name" value="YpeA/RimI_acetyltransf"/>
</dbReference>
<dbReference type="InterPro" id="IPR000182">
    <property type="entry name" value="GNAT_dom"/>
</dbReference>
<dbReference type="InterPro" id="IPR016181">
    <property type="entry name" value="Acyl_CoA_acyltransferase"/>
</dbReference>
<dbReference type="RefSeq" id="WP_289267101.1">
    <property type="nucleotide sequence ID" value="NZ_OX365700.1"/>
</dbReference>
<proteinExistence type="predicted"/>
<dbReference type="AlphaFoldDB" id="A0AA86MW37"/>
<sequence length="167" mass="19340">MTRNLLVRPAELGDLDRLIEFSLAMALETEGRALDRSRLRQGILGILTEPARGFFRVAETTSGDRARVVGQMMVTYEWSDWRNATFWWIQSVYVTPECRRQGVYRAMHDAIRREARATPGVCGIRLYVEGTNRTAQQAYRRAGMQMSSYRVYEEDFVLPPNKRKESI</sequence>
<evidence type="ECO:0000313" key="5">
    <source>
        <dbReference type="Proteomes" id="UP001179121"/>
    </source>
</evidence>